<proteinExistence type="predicted"/>
<evidence type="ECO:0000313" key="2">
    <source>
        <dbReference type="Proteomes" id="UP000078550"/>
    </source>
</evidence>
<sequence length="89" mass="11139">MKEFFDAYQNRECTRQNYDLRDHSKKVYLEENDEISDEELYDIFDQINKIPFSKKIYEKIIRKICYRNDLKHIDYIVNNFVFYNAYLFI</sequence>
<evidence type="ECO:0000313" key="1">
    <source>
        <dbReference type="EMBL" id="SBT55461.1"/>
    </source>
</evidence>
<dbReference type="EMBL" id="FLRE01000881">
    <property type="protein sequence ID" value="SBT55461.1"/>
    <property type="molecule type" value="Genomic_DNA"/>
</dbReference>
<protein>
    <submittedName>
        <fullName evidence="1">Uncharacterized protein</fullName>
    </submittedName>
</protein>
<gene>
    <name evidence="1" type="ORF">POVWA2_067980</name>
</gene>
<name>A0A1A9AGZ3_PLAOA</name>
<dbReference type="AlphaFoldDB" id="A0A1A9AGZ3"/>
<organism evidence="1 2">
    <name type="scientific">Plasmodium ovale wallikeri</name>
    <dbReference type="NCBI Taxonomy" id="864142"/>
    <lineage>
        <taxon>Eukaryota</taxon>
        <taxon>Sar</taxon>
        <taxon>Alveolata</taxon>
        <taxon>Apicomplexa</taxon>
        <taxon>Aconoidasida</taxon>
        <taxon>Haemosporida</taxon>
        <taxon>Plasmodiidae</taxon>
        <taxon>Plasmodium</taxon>
        <taxon>Plasmodium (Plasmodium)</taxon>
    </lineage>
</organism>
<reference evidence="2" key="1">
    <citation type="submission" date="2016-05" db="EMBL/GenBank/DDBJ databases">
        <authorList>
            <person name="Naeem Raeece"/>
        </authorList>
    </citation>
    <scope>NUCLEOTIDE SEQUENCE [LARGE SCALE GENOMIC DNA]</scope>
</reference>
<dbReference type="Proteomes" id="UP000078550">
    <property type="component" value="Unassembled WGS sequence"/>
</dbReference>
<accession>A0A1A9AGZ3</accession>